<dbReference type="PANTHER" id="PTHR43312">
    <property type="entry name" value="D-THREO-ALDOSE 1-DEHYDROGENASE"/>
    <property type="match status" value="1"/>
</dbReference>
<dbReference type="InterPro" id="IPR036812">
    <property type="entry name" value="NAD(P)_OxRdtase_dom_sf"/>
</dbReference>
<dbReference type="AlphaFoldDB" id="A0A934VQE3"/>
<gene>
    <name evidence="2" type="ORF">JIN87_06375</name>
</gene>
<organism evidence="2 3">
    <name type="scientific">Pelagicoccus mobilis</name>
    <dbReference type="NCBI Taxonomy" id="415221"/>
    <lineage>
        <taxon>Bacteria</taxon>
        <taxon>Pseudomonadati</taxon>
        <taxon>Verrucomicrobiota</taxon>
        <taxon>Opitutia</taxon>
        <taxon>Puniceicoccales</taxon>
        <taxon>Pelagicoccaceae</taxon>
        <taxon>Pelagicoccus</taxon>
    </lineage>
</organism>
<dbReference type="CDD" id="cd19100">
    <property type="entry name" value="AKR_unchar"/>
    <property type="match status" value="1"/>
</dbReference>
<keyword evidence="3" id="KW-1185">Reference proteome</keyword>
<feature type="domain" description="NADP-dependent oxidoreductase" evidence="1">
    <location>
        <begin position="40"/>
        <end position="171"/>
    </location>
</feature>
<name>A0A934VQE3_9BACT</name>
<dbReference type="InterPro" id="IPR023210">
    <property type="entry name" value="NADP_OxRdtase_dom"/>
</dbReference>
<dbReference type="InterPro" id="IPR053135">
    <property type="entry name" value="AKR2_Oxidoreductase"/>
</dbReference>
<dbReference type="Gene3D" id="3.20.20.100">
    <property type="entry name" value="NADP-dependent oxidoreductase domain"/>
    <property type="match status" value="1"/>
</dbReference>
<dbReference type="Proteomes" id="UP000617628">
    <property type="component" value="Unassembled WGS sequence"/>
</dbReference>
<protein>
    <submittedName>
        <fullName evidence="2">Aldo/keto reductase</fullName>
    </submittedName>
</protein>
<comment type="caution">
    <text evidence="2">The sequence shown here is derived from an EMBL/GenBank/DDBJ whole genome shotgun (WGS) entry which is preliminary data.</text>
</comment>
<proteinExistence type="predicted"/>
<reference evidence="2" key="1">
    <citation type="submission" date="2021-01" db="EMBL/GenBank/DDBJ databases">
        <title>Modified the classification status of verrucomicrobia.</title>
        <authorList>
            <person name="Feng X."/>
        </authorList>
    </citation>
    <scope>NUCLEOTIDE SEQUENCE</scope>
    <source>
        <strain evidence="2">KCTC 13126</strain>
    </source>
</reference>
<dbReference type="RefSeq" id="WP_200354705.1">
    <property type="nucleotide sequence ID" value="NZ_JAENIL010000009.1"/>
</dbReference>
<dbReference type="Pfam" id="PF00248">
    <property type="entry name" value="Aldo_ket_red"/>
    <property type="match status" value="1"/>
</dbReference>
<dbReference type="SUPFAM" id="SSF51430">
    <property type="entry name" value="NAD(P)-linked oxidoreductase"/>
    <property type="match status" value="1"/>
</dbReference>
<evidence type="ECO:0000313" key="3">
    <source>
        <dbReference type="Proteomes" id="UP000617628"/>
    </source>
</evidence>
<sequence>MSALKKIDPSTKQVPGSSDRLGAVLPKRSFGRSGELVTNLGVGGWHIGNADGESTAQEIIESALEEGIRFFDTAPSYQDGRSEYRYGKFLVPNYRDDVFLLTKTKARTGAEAIAEIETSLARMKTDRIDAVLMHAISSNDDADERRALEVVEGFQKAKEQGKVRYLGFSGHLDTKANLHALEIWGEAIDVSLCPVNAIDPSDSDSFITNVLPKMVEMGVAPLAMKSAAYGNFFTQAVEIEGLDTVPVIPGRVSMKDAFEFVLAQSICCWVSGMDSPEFVAKNAKIAREFKGMDKARCDAIVAQVAAYRDNKEIEIYRRWG</sequence>
<accession>A0A934VQE3</accession>
<evidence type="ECO:0000259" key="1">
    <source>
        <dbReference type="Pfam" id="PF00248"/>
    </source>
</evidence>
<evidence type="ECO:0000313" key="2">
    <source>
        <dbReference type="EMBL" id="MBK1876488.1"/>
    </source>
</evidence>
<dbReference type="EMBL" id="JAENIL010000009">
    <property type="protein sequence ID" value="MBK1876488.1"/>
    <property type="molecule type" value="Genomic_DNA"/>
</dbReference>
<dbReference type="PANTHER" id="PTHR43312:SF1">
    <property type="entry name" value="NADP-DEPENDENT OXIDOREDUCTASE DOMAIN-CONTAINING PROTEIN"/>
    <property type="match status" value="1"/>
</dbReference>